<name>A0A5N4DTS7_CAMDR</name>
<dbReference type="EMBL" id="JWIN03000009">
    <property type="protein sequence ID" value="KAB1274535.1"/>
    <property type="molecule type" value="Genomic_DNA"/>
</dbReference>
<evidence type="ECO:0000313" key="2">
    <source>
        <dbReference type="EMBL" id="KAB1274535.1"/>
    </source>
</evidence>
<dbReference type="Proteomes" id="UP000299084">
    <property type="component" value="Unassembled WGS sequence"/>
</dbReference>
<evidence type="ECO:0000313" key="3">
    <source>
        <dbReference type="Proteomes" id="UP000299084"/>
    </source>
</evidence>
<dbReference type="GO" id="GO:0003351">
    <property type="term" value="P:epithelial cilium movement involved in extracellular fluid movement"/>
    <property type="evidence" value="ECO:0007669"/>
    <property type="project" value="TreeGrafter"/>
</dbReference>
<proteinExistence type="predicted"/>
<organism evidence="2 3">
    <name type="scientific">Camelus dromedarius</name>
    <name type="common">Dromedary</name>
    <name type="synonym">Arabian camel</name>
    <dbReference type="NCBI Taxonomy" id="9838"/>
    <lineage>
        <taxon>Eukaryota</taxon>
        <taxon>Metazoa</taxon>
        <taxon>Chordata</taxon>
        <taxon>Craniata</taxon>
        <taxon>Vertebrata</taxon>
        <taxon>Euteleostomi</taxon>
        <taxon>Mammalia</taxon>
        <taxon>Eutheria</taxon>
        <taxon>Laurasiatheria</taxon>
        <taxon>Artiodactyla</taxon>
        <taxon>Tylopoda</taxon>
        <taxon>Camelidae</taxon>
        <taxon>Camelus</taxon>
    </lineage>
</organism>
<dbReference type="AlphaFoldDB" id="A0A5N4DTS7"/>
<feature type="region of interest" description="Disordered" evidence="1">
    <location>
        <begin position="230"/>
        <end position="286"/>
    </location>
</feature>
<gene>
    <name evidence="2" type="ORF">Cadr_000010999</name>
</gene>
<sequence>MVVASEEDLVPPSLVEPPPRADGLDRRIATHIVSILPSLCLTEREKKNLHELFLSEEENESTPVPKAPLLLNYHDAHAHKKYVLKDLKNFDPVQIEQEMQSKLPLWEFLEFPLPPPRNSTKRLATIHELMHFCTSEVLSWNEVERAFKVFTFESLKLSEVDKEGKLKPPRMMYGTDSEEFNIPWDNPARFAKQMRQQYITKMSTQETKRRSDNEAKDRVLFLDQNLLTSAQDDMVNKEPSDPSQPDTNNLKHSDLNNKKSLDSDNREMSEQESSLRSQLHTEPLECTMNDEIKDETFTNADPLEKKPKKMTVEADLEDIKKTQQRSLMDWSFTEHFKPKVLLQVLTDCESLEGSRV</sequence>
<dbReference type="InterPro" id="IPR026173">
    <property type="entry name" value="SPAG17"/>
</dbReference>
<keyword evidence="3" id="KW-1185">Reference proteome</keyword>
<feature type="compositionally biased region" description="Polar residues" evidence="1">
    <location>
        <begin position="271"/>
        <end position="280"/>
    </location>
</feature>
<reference evidence="2 3" key="1">
    <citation type="journal article" date="2019" name="Mol. Ecol. Resour.">
        <title>Improving Illumina assemblies with Hi-C and long reads: an example with the North African dromedary.</title>
        <authorList>
            <person name="Elbers J.P."/>
            <person name="Rogers M.F."/>
            <person name="Perelman P.L."/>
            <person name="Proskuryakova A.A."/>
            <person name="Serdyukova N.A."/>
            <person name="Johnson W.E."/>
            <person name="Horin P."/>
            <person name="Corander J."/>
            <person name="Murphy D."/>
            <person name="Burger P.A."/>
        </authorList>
    </citation>
    <scope>NUCLEOTIDE SEQUENCE [LARGE SCALE GENOMIC DNA]</scope>
    <source>
        <strain evidence="2">Drom800</strain>
        <tissue evidence="2">Blood</tissue>
    </source>
</reference>
<accession>A0A5N4DTS7</accession>
<evidence type="ECO:0000256" key="1">
    <source>
        <dbReference type="SAM" id="MobiDB-lite"/>
    </source>
</evidence>
<protein>
    <submittedName>
        <fullName evidence="2">Sperm-associated antigen 17</fullName>
    </submittedName>
</protein>
<dbReference type="GO" id="GO:1904158">
    <property type="term" value="P:axonemal central apparatus assembly"/>
    <property type="evidence" value="ECO:0007669"/>
    <property type="project" value="TreeGrafter"/>
</dbReference>
<feature type="compositionally biased region" description="Basic and acidic residues" evidence="1">
    <location>
        <begin position="249"/>
        <end position="269"/>
    </location>
</feature>
<dbReference type="PANTHER" id="PTHR21963">
    <property type="entry name" value="PF6"/>
    <property type="match status" value="1"/>
</dbReference>
<comment type="caution">
    <text evidence="2">The sequence shown here is derived from an EMBL/GenBank/DDBJ whole genome shotgun (WGS) entry which is preliminary data.</text>
</comment>
<dbReference type="GO" id="GO:0005576">
    <property type="term" value="C:extracellular region"/>
    <property type="evidence" value="ECO:0007669"/>
    <property type="project" value="GOC"/>
</dbReference>
<dbReference type="GO" id="GO:1990716">
    <property type="term" value="C:axonemal central apparatus"/>
    <property type="evidence" value="ECO:0007669"/>
    <property type="project" value="TreeGrafter"/>
</dbReference>
<dbReference type="PANTHER" id="PTHR21963:SF1">
    <property type="entry name" value="SPERM-ASSOCIATED ANTIGEN 17"/>
    <property type="match status" value="1"/>
</dbReference>